<accession>A0A6A5SWF1</accession>
<protein>
    <submittedName>
        <fullName evidence="2">Uncharacterized protein</fullName>
    </submittedName>
</protein>
<gene>
    <name evidence="2" type="ORF">EJ02DRAFT_453797</name>
</gene>
<feature type="compositionally biased region" description="Polar residues" evidence="1">
    <location>
        <begin position="1"/>
        <end position="11"/>
    </location>
</feature>
<dbReference type="EMBL" id="ML976030">
    <property type="protein sequence ID" value="KAF1942896.1"/>
    <property type="molecule type" value="Genomic_DNA"/>
</dbReference>
<evidence type="ECO:0000313" key="3">
    <source>
        <dbReference type="Proteomes" id="UP000800038"/>
    </source>
</evidence>
<dbReference type="Proteomes" id="UP000800038">
    <property type="component" value="Unassembled WGS sequence"/>
</dbReference>
<feature type="region of interest" description="Disordered" evidence="1">
    <location>
        <begin position="1"/>
        <end position="126"/>
    </location>
</feature>
<name>A0A6A5SWF1_9PLEO</name>
<feature type="compositionally biased region" description="Basic and acidic residues" evidence="1">
    <location>
        <begin position="87"/>
        <end position="96"/>
    </location>
</feature>
<proteinExistence type="predicted"/>
<dbReference type="AlphaFoldDB" id="A0A6A5SWF1"/>
<keyword evidence="3" id="KW-1185">Reference proteome</keyword>
<reference evidence="2" key="1">
    <citation type="journal article" date="2020" name="Stud. Mycol.">
        <title>101 Dothideomycetes genomes: a test case for predicting lifestyles and emergence of pathogens.</title>
        <authorList>
            <person name="Haridas S."/>
            <person name="Albert R."/>
            <person name="Binder M."/>
            <person name="Bloem J."/>
            <person name="Labutti K."/>
            <person name="Salamov A."/>
            <person name="Andreopoulos B."/>
            <person name="Baker S."/>
            <person name="Barry K."/>
            <person name="Bills G."/>
            <person name="Bluhm B."/>
            <person name="Cannon C."/>
            <person name="Castanera R."/>
            <person name="Culley D."/>
            <person name="Daum C."/>
            <person name="Ezra D."/>
            <person name="Gonzalez J."/>
            <person name="Henrissat B."/>
            <person name="Kuo A."/>
            <person name="Liang C."/>
            <person name="Lipzen A."/>
            <person name="Lutzoni F."/>
            <person name="Magnuson J."/>
            <person name="Mondo S."/>
            <person name="Nolan M."/>
            <person name="Ohm R."/>
            <person name="Pangilinan J."/>
            <person name="Park H.-J."/>
            <person name="Ramirez L."/>
            <person name="Alfaro M."/>
            <person name="Sun H."/>
            <person name="Tritt A."/>
            <person name="Yoshinaga Y."/>
            <person name="Zwiers L.-H."/>
            <person name="Turgeon B."/>
            <person name="Goodwin S."/>
            <person name="Spatafora J."/>
            <person name="Crous P."/>
            <person name="Grigoriev I."/>
        </authorList>
    </citation>
    <scope>NUCLEOTIDE SEQUENCE</scope>
    <source>
        <strain evidence="2">CBS 161.51</strain>
    </source>
</reference>
<evidence type="ECO:0000313" key="2">
    <source>
        <dbReference type="EMBL" id="KAF1942896.1"/>
    </source>
</evidence>
<feature type="compositionally biased region" description="Polar residues" evidence="1">
    <location>
        <begin position="98"/>
        <end position="108"/>
    </location>
</feature>
<evidence type="ECO:0000256" key="1">
    <source>
        <dbReference type="SAM" id="MobiDB-lite"/>
    </source>
</evidence>
<sequence length="141" mass="15416">MVTPPHSTQDTLPLRPRLRRPSTYKPPAQRDIATIIEDDEPLDLTPPPKTLHEVTAEPEAPPPRPVPSRNFSRHFSSRFSVASAGSGDREEREGRRLSQMSATSSASEASDGRGGSRKSWGSAVSERWSVHTRGLVPLGVV</sequence>
<organism evidence="2 3">
    <name type="scientific">Clathrospora elynae</name>
    <dbReference type="NCBI Taxonomy" id="706981"/>
    <lineage>
        <taxon>Eukaryota</taxon>
        <taxon>Fungi</taxon>
        <taxon>Dikarya</taxon>
        <taxon>Ascomycota</taxon>
        <taxon>Pezizomycotina</taxon>
        <taxon>Dothideomycetes</taxon>
        <taxon>Pleosporomycetidae</taxon>
        <taxon>Pleosporales</taxon>
        <taxon>Diademaceae</taxon>
        <taxon>Clathrospora</taxon>
    </lineage>
</organism>